<dbReference type="FunFam" id="3.40.50.720:FF:000084">
    <property type="entry name" value="Short-chain dehydrogenase reductase"/>
    <property type="match status" value="1"/>
</dbReference>
<evidence type="ECO:0008006" key="5">
    <source>
        <dbReference type="Google" id="ProtNLM"/>
    </source>
</evidence>
<protein>
    <recommendedName>
        <fullName evidence="5">Tropinone reductase</fullName>
    </recommendedName>
</protein>
<dbReference type="Pfam" id="PF13561">
    <property type="entry name" value="adh_short_C2"/>
    <property type="match status" value="1"/>
</dbReference>
<reference evidence="3 4" key="2">
    <citation type="submission" date="2024-10" db="EMBL/GenBank/DDBJ databases">
        <authorList>
            <person name="Ryan C."/>
        </authorList>
    </citation>
    <scope>NUCLEOTIDE SEQUENCE [LARGE SCALE GENOMIC DNA]</scope>
</reference>
<keyword evidence="2" id="KW-0560">Oxidoreductase</keyword>
<dbReference type="PANTHER" id="PTHR42898">
    <property type="entry name" value="TROPINONE REDUCTASE"/>
    <property type="match status" value="1"/>
</dbReference>
<dbReference type="EMBL" id="OZ075134">
    <property type="protein sequence ID" value="CAL4994530.1"/>
    <property type="molecule type" value="Genomic_DNA"/>
</dbReference>
<dbReference type="InterPro" id="IPR002347">
    <property type="entry name" value="SDR_fam"/>
</dbReference>
<evidence type="ECO:0000256" key="1">
    <source>
        <dbReference type="ARBA" id="ARBA00022857"/>
    </source>
</evidence>
<dbReference type="AlphaFoldDB" id="A0ABC9B9F0"/>
<gene>
    <name evidence="3" type="ORF">URODEC1_LOCUS61964</name>
</gene>
<evidence type="ECO:0000313" key="3">
    <source>
        <dbReference type="EMBL" id="CAL4994530.1"/>
    </source>
</evidence>
<dbReference type="PANTHER" id="PTHR42898:SF25">
    <property type="entry name" value="TROPINONE REDUCTASE"/>
    <property type="match status" value="1"/>
</dbReference>
<evidence type="ECO:0000256" key="2">
    <source>
        <dbReference type="ARBA" id="ARBA00023002"/>
    </source>
</evidence>
<reference evidence="4" key="1">
    <citation type="submission" date="2024-06" db="EMBL/GenBank/DDBJ databases">
        <authorList>
            <person name="Ryan C."/>
        </authorList>
    </citation>
    <scope>NUCLEOTIDE SEQUENCE [LARGE SCALE GENOMIC DNA]</scope>
</reference>
<dbReference type="InterPro" id="IPR036291">
    <property type="entry name" value="NAD(P)-bd_dom_sf"/>
</dbReference>
<organism evidence="3 4">
    <name type="scientific">Urochloa decumbens</name>
    <dbReference type="NCBI Taxonomy" id="240449"/>
    <lineage>
        <taxon>Eukaryota</taxon>
        <taxon>Viridiplantae</taxon>
        <taxon>Streptophyta</taxon>
        <taxon>Embryophyta</taxon>
        <taxon>Tracheophyta</taxon>
        <taxon>Spermatophyta</taxon>
        <taxon>Magnoliopsida</taxon>
        <taxon>Liliopsida</taxon>
        <taxon>Poales</taxon>
        <taxon>Poaceae</taxon>
        <taxon>PACMAD clade</taxon>
        <taxon>Panicoideae</taxon>
        <taxon>Panicodae</taxon>
        <taxon>Paniceae</taxon>
        <taxon>Melinidinae</taxon>
        <taxon>Urochloa</taxon>
    </lineage>
</organism>
<proteinExistence type="predicted"/>
<dbReference type="InterPro" id="IPR045000">
    <property type="entry name" value="TR"/>
</dbReference>
<sequence>MGHAVVEELASLGVRVHTCSRNATELEDCRQRWAEKGLQVTISVCDLAVHAEREKLMATVGDTFAGKLDILVATEYTAEDASRLMATNLESCFHLSQLARPLLLNASVAGGGSIVNISTIATYFAFPYLSLYSAIKGGMNQLTRSLAVEWAHDMIRVNCIAPGLVKTNMSMSEDVNPEIVKQEVLRIPLGRSGEPKEVASVVSFLCMPAASYVTGQVIFVDGGRSVAA</sequence>
<dbReference type="Gene3D" id="3.40.50.720">
    <property type="entry name" value="NAD(P)-binding Rossmann-like Domain"/>
    <property type="match status" value="1"/>
</dbReference>
<name>A0ABC9B9F0_9POAL</name>
<dbReference type="PRINTS" id="PR00081">
    <property type="entry name" value="GDHRDH"/>
</dbReference>
<dbReference type="Proteomes" id="UP001497457">
    <property type="component" value="Chromosome 24b"/>
</dbReference>
<dbReference type="GO" id="GO:0016491">
    <property type="term" value="F:oxidoreductase activity"/>
    <property type="evidence" value="ECO:0007669"/>
    <property type="project" value="UniProtKB-KW"/>
</dbReference>
<evidence type="ECO:0000313" key="4">
    <source>
        <dbReference type="Proteomes" id="UP001497457"/>
    </source>
</evidence>
<accession>A0ABC9B9F0</accession>
<keyword evidence="4" id="KW-1185">Reference proteome</keyword>
<dbReference type="SUPFAM" id="SSF51735">
    <property type="entry name" value="NAD(P)-binding Rossmann-fold domains"/>
    <property type="match status" value="1"/>
</dbReference>
<keyword evidence="1" id="KW-0521">NADP</keyword>
<dbReference type="PRINTS" id="PR00080">
    <property type="entry name" value="SDRFAMILY"/>
</dbReference>